<dbReference type="eggNOG" id="COG2982">
    <property type="taxonomic scope" value="Bacteria"/>
</dbReference>
<feature type="domain" description="Putative auto-transporter adhesin head GIN" evidence="2">
    <location>
        <begin position="265"/>
        <end position="336"/>
    </location>
</feature>
<feature type="chain" id="PRO_5003140583" description="Putative auto-transporter adhesin head GIN domain-containing protein" evidence="1">
    <location>
        <begin position="25"/>
        <end position="358"/>
    </location>
</feature>
<dbReference type="HOGENOM" id="CLU_773496_0_0_5"/>
<keyword evidence="4" id="KW-1185">Reference proteome</keyword>
<reference evidence="3 4" key="2">
    <citation type="journal article" date="2011" name="J. Bacteriol.">
        <title>Complete genome sequence of strain HTCC2503T of Parvularcula bermudensis, the type species of the order "Parvularculales" in the class Alphaproteobacteria.</title>
        <authorList>
            <person name="Oh H.M."/>
            <person name="Kang I."/>
            <person name="Vergin K.L."/>
            <person name="Kang D."/>
            <person name="Rhee K.H."/>
            <person name="Giovannoni S.J."/>
            <person name="Cho J.C."/>
        </authorList>
    </citation>
    <scope>NUCLEOTIDE SEQUENCE [LARGE SCALE GENOMIC DNA]</scope>
    <source>
        <strain evidence="4">ATCC BAA-594 / HTCC2503 / KCTC 12087</strain>
    </source>
</reference>
<evidence type="ECO:0000313" key="4">
    <source>
        <dbReference type="Proteomes" id="UP000001302"/>
    </source>
</evidence>
<reference evidence="4" key="1">
    <citation type="submission" date="2010-08" db="EMBL/GenBank/DDBJ databases">
        <title>Genome sequence of Parvularcula bermudensis HTCC2503.</title>
        <authorList>
            <person name="Kang D.-M."/>
            <person name="Oh H.-M."/>
            <person name="Cho J.-C."/>
        </authorList>
    </citation>
    <scope>NUCLEOTIDE SEQUENCE [LARGE SCALE GENOMIC DNA]</scope>
    <source>
        <strain evidence="4">ATCC BAA-594 / HTCC2503 / KCTC 12087</strain>
    </source>
</reference>
<organism evidence="3 4">
    <name type="scientific">Parvularcula bermudensis (strain ATCC BAA-594 / HTCC2503 / KCTC 12087)</name>
    <dbReference type="NCBI Taxonomy" id="314260"/>
    <lineage>
        <taxon>Bacteria</taxon>
        <taxon>Pseudomonadati</taxon>
        <taxon>Pseudomonadota</taxon>
        <taxon>Alphaproteobacteria</taxon>
        <taxon>Parvularculales</taxon>
        <taxon>Parvularculaceae</taxon>
        <taxon>Parvularcula</taxon>
    </lineage>
</organism>
<accession>E0TBL3</accession>
<dbReference type="STRING" id="314260.PB2503_01547"/>
<sequence length="358" mass="36084">MASVSIIAGVALTVLSLVPSPALAALAPVEPAQISAGDGAVTIRHFVGRLVIEEGDQLAVQVMAAPLGGPLDMTSPAEGLVIEGDEAAIDAIYQARWRAWSARGRSGEGQEGFVQFLSDYPVMRLSLPPGTPLSIETSALFIDGGGLPLAALALDNIFEVYGTIGSASSARLTVRGNSDLSLGAVDGDLAISIAGRGTVHAGPSQSASVVLRGSGEVELGPVAETASIDIRGSGDVIGEGLGQLDLHIGGSGDVRFGAIADGATIAINGSGDFEATRIGGPLSIAVNGSGDIDIGEGETTATSLMINGSGDVRFGGLATDPSVRIGGSGTVRIADYRGNVVVRGKTDDVRIGDLRFED</sequence>
<dbReference type="AlphaFoldDB" id="E0TBL3"/>
<evidence type="ECO:0000256" key="1">
    <source>
        <dbReference type="SAM" id="SignalP"/>
    </source>
</evidence>
<feature type="signal peptide" evidence="1">
    <location>
        <begin position="1"/>
        <end position="24"/>
    </location>
</feature>
<dbReference type="OrthoDB" id="7358214at2"/>
<dbReference type="Gene3D" id="2.160.20.120">
    <property type="match status" value="2"/>
</dbReference>
<keyword evidence="1" id="KW-0732">Signal</keyword>
<name>E0TBL3_PARBH</name>
<dbReference type="InterPro" id="IPR021255">
    <property type="entry name" value="DUF2807"/>
</dbReference>
<protein>
    <recommendedName>
        <fullName evidence="2">Putative auto-transporter adhesin head GIN domain-containing protein</fullName>
    </recommendedName>
</protein>
<gene>
    <name evidence="3" type="ordered locus">PB2503_01547</name>
</gene>
<evidence type="ECO:0000259" key="2">
    <source>
        <dbReference type="Pfam" id="PF10988"/>
    </source>
</evidence>
<dbReference type="Pfam" id="PF10988">
    <property type="entry name" value="DUF2807"/>
    <property type="match status" value="1"/>
</dbReference>
<proteinExistence type="predicted"/>
<dbReference type="Proteomes" id="UP000001302">
    <property type="component" value="Chromosome"/>
</dbReference>
<dbReference type="EMBL" id="CP002156">
    <property type="protein sequence ID" value="ADM08388.1"/>
    <property type="molecule type" value="Genomic_DNA"/>
</dbReference>
<evidence type="ECO:0000313" key="3">
    <source>
        <dbReference type="EMBL" id="ADM08388.1"/>
    </source>
</evidence>
<dbReference type="KEGG" id="pbr:PB2503_01547"/>
<dbReference type="RefSeq" id="WP_013299362.1">
    <property type="nucleotide sequence ID" value="NC_014414.1"/>
</dbReference>